<proteinExistence type="predicted"/>
<dbReference type="PANTHER" id="PTHR43377">
    <property type="entry name" value="BILIVERDIN REDUCTASE A"/>
    <property type="match status" value="1"/>
</dbReference>
<dbReference type="InterPro" id="IPR055170">
    <property type="entry name" value="GFO_IDH_MocA-like_dom"/>
</dbReference>
<reference evidence="3 4" key="1">
    <citation type="submission" date="2019-04" db="EMBL/GenBank/DDBJ databases">
        <title>Sulfurimonas crateris sp. nov. a facultative anaerobic sulfur-oxidizing chemolithautotrophic bacterium isolated from a terrestrial mud vulcano.</title>
        <authorList>
            <person name="Ratnikova N.M."/>
            <person name="Slobodkin A.I."/>
            <person name="Merkel A.Y."/>
            <person name="Novikov A."/>
            <person name="Bonch-Osmolovskaya E.A."/>
            <person name="Slobodkina G.B."/>
        </authorList>
    </citation>
    <scope>NUCLEOTIDE SEQUENCE [LARGE SCALE GENOMIC DNA]</scope>
    <source>
        <strain evidence="3 4">SN118</strain>
    </source>
</reference>
<dbReference type="GO" id="GO:0000166">
    <property type="term" value="F:nucleotide binding"/>
    <property type="evidence" value="ECO:0007669"/>
    <property type="project" value="InterPro"/>
</dbReference>
<dbReference type="EMBL" id="SZPX01000002">
    <property type="protein sequence ID" value="TKI70373.1"/>
    <property type="molecule type" value="Genomic_DNA"/>
</dbReference>
<dbReference type="Gene3D" id="3.40.50.720">
    <property type="entry name" value="NAD(P)-binding Rossmann-like Domain"/>
    <property type="match status" value="1"/>
</dbReference>
<name>A0A4V5TPA2_9BACT</name>
<dbReference type="InterPro" id="IPR036291">
    <property type="entry name" value="NAD(P)-bd_dom_sf"/>
</dbReference>
<sequence length="302" mass="33644">MKRVAILGLGAMGRNHYNTLKKIEGAEIVGLCDVVKNGDFEEPFYYDLETMLDNAKPDAVIIVTPTFLHKDAALKCAARKVDIFIEKPAASSVEDAKEILKAVEENGIKSCVGHIERYNPVVKSLINEIADHEILSISITRSGSFPERIADVGILTDLSVHDSDLIRFITKRDIIHSAVFKSQKIHKTHEDNAILAFELEGQVIGDISTNWLTPYRKRTISLACRVDEDSKIKYFEADLISQTLTERININPNSFITKSCFVNRSNALQDELEAFINYLHTGNSGSLATVHDSIITLEIASK</sequence>
<dbReference type="OrthoDB" id="9782091at2"/>
<dbReference type="AlphaFoldDB" id="A0A4V5TPA2"/>
<accession>A0A4V5TPA2</accession>
<dbReference type="Pfam" id="PF22725">
    <property type="entry name" value="GFO_IDH_MocA_C3"/>
    <property type="match status" value="1"/>
</dbReference>
<protein>
    <submittedName>
        <fullName evidence="3">Gfo/Idh/MocA family oxidoreductase</fullName>
    </submittedName>
</protein>
<evidence type="ECO:0000259" key="1">
    <source>
        <dbReference type="Pfam" id="PF01408"/>
    </source>
</evidence>
<dbReference type="Gene3D" id="3.30.360.10">
    <property type="entry name" value="Dihydrodipicolinate Reductase, domain 2"/>
    <property type="match status" value="1"/>
</dbReference>
<comment type="caution">
    <text evidence="3">The sequence shown here is derived from an EMBL/GenBank/DDBJ whole genome shotgun (WGS) entry which is preliminary data.</text>
</comment>
<dbReference type="RefSeq" id="WP_137012351.1">
    <property type="nucleotide sequence ID" value="NZ_SZPX01000002.1"/>
</dbReference>
<dbReference type="Proteomes" id="UP000309561">
    <property type="component" value="Unassembled WGS sequence"/>
</dbReference>
<evidence type="ECO:0000313" key="3">
    <source>
        <dbReference type="EMBL" id="TKI70373.1"/>
    </source>
</evidence>
<feature type="domain" description="Gfo/Idh/MocA-like oxidoreductase N-terminal" evidence="1">
    <location>
        <begin position="3"/>
        <end position="114"/>
    </location>
</feature>
<feature type="domain" description="GFO/IDH/MocA-like oxidoreductase" evidence="2">
    <location>
        <begin position="151"/>
        <end position="219"/>
    </location>
</feature>
<dbReference type="Pfam" id="PF01408">
    <property type="entry name" value="GFO_IDH_MocA"/>
    <property type="match status" value="1"/>
</dbReference>
<dbReference type="InterPro" id="IPR000683">
    <property type="entry name" value="Gfo/Idh/MocA-like_OxRdtase_N"/>
</dbReference>
<dbReference type="SUPFAM" id="SSF51735">
    <property type="entry name" value="NAD(P)-binding Rossmann-fold domains"/>
    <property type="match status" value="1"/>
</dbReference>
<dbReference type="PANTHER" id="PTHR43377:SF1">
    <property type="entry name" value="BILIVERDIN REDUCTASE A"/>
    <property type="match status" value="1"/>
</dbReference>
<dbReference type="SUPFAM" id="SSF55347">
    <property type="entry name" value="Glyceraldehyde-3-phosphate dehydrogenase-like, C-terminal domain"/>
    <property type="match status" value="1"/>
</dbReference>
<evidence type="ECO:0000313" key="4">
    <source>
        <dbReference type="Proteomes" id="UP000309561"/>
    </source>
</evidence>
<gene>
    <name evidence="3" type="ORF">FCU45_03560</name>
</gene>
<keyword evidence="4" id="KW-1185">Reference proteome</keyword>
<organism evidence="3 4">
    <name type="scientific">Sulfurimonas crateris</name>
    <dbReference type="NCBI Taxonomy" id="2574727"/>
    <lineage>
        <taxon>Bacteria</taxon>
        <taxon>Pseudomonadati</taxon>
        <taxon>Campylobacterota</taxon>
        <taxon>Epsilonproteobacteria</taxon>
        <taxon>Campylobacterales</taxon>
        <taxon>Sulfurimonadaceae</taxon>
        <taxon>Sulfurimonas</taxon>
    </lineage>
</organism>
<evidence type="ECO:0000259" key="2">
    <source>
        <dbReference type="Pfam" id="PF22725"/>
    </source>
</evidence>
<dbReference type="InterPro" id="IPR051450">
    <property type="entry name" value="Gfo/Idh/MocA_Oxidoreductases"/>
</dbReference>